<sequence length="220" mass="24291">MAKGDQNDFLMRLHALLPQGWFNDNSRILTGTLSACATSLSWCYTLYRYACQQTRISSACDGWLDIVAYDFLGGRLIRQAGVSDEKFRHQIRLSLFRERGTRQAVTDIIEMLTGNKPVVFEPSRPADTGSYGGPVTGYGTAGRYGSCFLPYQAFVDVSRPRGQGIPRIAGYGVSTAGYDTPSYALYASREMFPGSVSDAQIYAAIESVKPEGTLVWVRIH</sequence>
<comment type="caution">
    <text evidence="1">The sequence shown here is derived from an EMBL/GenBank/DDBJ whole genome shotgun (WGS) entry which is preliminary data.</text>
</comment>
<proteinExistence type="predicted"/>
<reference evidence="1 2" key="1">
    <citation type="journal article" date="2016" name="Front. Microbiol.">
        <title>Genomic Resource of Rice Seed Associated Bacteria.</title>
        <authorList>
            <person name="Midha S."/>
            <person name="Bansal K."/>
            <person name="Sharma S."/>
            <person name="Kumar N."/>
            <person name="Patil P.P."/>
            <person name="Chaudhry V."/>
            <person name="Patil P.B."/>
        </authorList>
    </citation>
    <scope>NUCLEOTIDE SEQUENCE [LARGE SCALE GENOMIC DNA]</scope>
    <source>
        <strain evidence="1 2">SA3</strain>
    </source>
</reference>
<gene>
    <name evidence="1" type="ORF">SA3R_07150</name>
</gene>
<dbReference type="EMBL" id="LDSE01000011">
    <property type="protein sequence ID" value="KTS68473.1"/>
    <property type="molecule type" value="Genomic_DNA"/>
</dbReference>
<name>A0A8E1VA01_9GAMM</name>
<dbReference type="AlphaFoldDB" id="A0A8E1VA01"/>
<evidence type="ECO:0000313" key="1">
    <source>
        <dbReference type="EMBL" id="KTS68473.1"/>
    </source>
</evidence>
<accession>A0A8E1VA01</accession>
<dbReference type="Proteomes" id="UP000071979">
    <property type="component" value="Unassembled WGS sequence"/>
</dbReference>
<evidence type="ECO:0000313" key="2">
    <source>
        <dbReference type="Proteomes" id="UP000071979"/>
    </source>
</evidence>
<protein>
    <submittedName>
        <fullName evidence="1">Uncharacterized protein</fullName>
    </submittedName>
</protein>
<organism evidence="1 2">
    <name type="scientific">Pantoea dispersa</name>
    <dbReference type="NCBI Taxonomy" id="59814"/>
    <lineage>
        <taxon>Bacteria</taxon>
        <taxon>Pseudomonadati</taxon>
        <taxon>Pseudomonadota</taxon>
        <taxon>Gammaproteobacteria</taxon>
        <taxon>Enterobacterales</taxon>
        <taxon>Erwiniaceae</taxon>
        <taxon>Pantoea</taxon>
    </lineage>
</organism>
<dbReference type="RefSeq" id="WP_058776288.1">
    <property type="nucleotide sequence ID" value="NZ_LDSD01000011.1"/>
</dbReference>